<feature type="compositionally biased region" description="Basic and acidic residues" evidence="6">
    <location>
        <begin position="444"/>
        <end position="459"/>
    </location>
</feature>
<feature type="compositionally biased region" description="Low complexity" evidence="6">
    <location>
        <begin position="26"/>
        <end position="40"/>
    </location>
</feature>
<feature type="region of interest" description="Disordered" evidence="6">
    <location>
        <begin position="437"/>
        <end position="481"/>
    </location>
</feature>
<evidence type="ECO:0000313" key="9">
    <source>
        <dbReference type="Proteomes" id="UP000092716"/>
    </source>
</evidence>
<evidence type="ECO:0000256" key="2">
    <source>
        <dbReference type="ARBA" id="ARBA00022679"/>
    </source>
</evidence>
<evidence type="ECO:0000256" key="1">
    <source>
        <dbReference type="ARBA" id="ARBA00022527"/>
    </source>
</evidence>
<feature type="region of interest" description="Disordered" evidence="6">
    <location>
        <begin position="776"/>
        <end position="806"/>
    </location>
</feature>
<gene>
    <name evidence="8" type="ORF">PCOAH_00023700</name>
</gene>
<dbReference type="RefSeq" id="XP_019914849.1">
    <property type="nucleotide sequence ID" value="XM_020059175.1"/>
</dbReference>
<keyword evidence="3" id="KW-0547">Nucleotide-binding</keyword>
<dbReference type="VEuPathDB" id="PlasmoDB:PCOAH_00023700"/>
<dbReference type="AlphaFoldDB" id="A0A1B1DZF2"/>
<feature type="compositionally biased region" description="Polar residues" evidence="6">
    <location>
        <begin position="180"/>
        <end position="189"/>
    </location>
</feature>
<dbReference type="InterPro" id="IPR050205">
    <property type="entry name" value="CDPK_Ser/Thr_kinases"/>
</dbReference>
<proteinExistence type="predicted"/>
<evidence type="ECO:0000256" key="3">
    <source>
        <dbReference type="ARBA" id="ARBA00022741"/>
    </source>
</evidence>
<keyword evidence="9" id="KW-1185">Reference proteome</keyword>
<dbReference type="PROSITE" id="PS50011">
    <property type="entry name" value="PROTEIN_KINASE_DOM"/>
    <property type="match status" value="1"/>
</dbReference>
<dbReference type="GeneID" id="30909098"/>
<dbReference type="SMART" id="SM00220">
    <property type="entry name" value="S_TKc"/>
    <property type="match status" value="1"/>
</dbReference>
<protein>
    <submittedName>
        <fullName evidence="8">CAMK protein kinase</fullName>
    </submittedName>
</protein>
<evidence type="ECO:0000313" key="8">
    <source>
        <dbReference type="EMBL" id="ANQ08154.1"/>
    </source>
</evidence>
<dbReference type="InterPro" id="IPR011009">
    <property type="entry name" value="Kinase-like_dom_sf"/>
</dbReference>
<dbReference type="Gene3D" id="1.10.510.10">
    <property type="entry name" value="Transferase(Phosphotransferase) domain 1"/>
    <property type="match status" value="2"/>
</dbReference>
<keyword evidence="2" id="KW-0808">Transferase</keyword>
<dbReference type="InterPro" id="IPR000719">
    <property type="entry name" value="Prot_kinase_dom"/>
</dbReference>
<feature type="compositionally biased region" description="Basic and acidic residues" evidence="6">
    <location>
        <begin position="787"/>
        <end position="798"/>
    </location>
</feature>
<name>A0A1B1DZF2_9APIC</name>
<feature type="region of interest" description="Disordered" evidence="6">
    <location>
        <begin position="820"/>
        <end position="840"/>
    </location>
</feature>
<accession>A0A1B1DZF2</accession>
<reference evidence="9" key="1">
    <citation type="submission" date="2016-06" db="EMBL/GenBank/DDBJ databases">
        <title>First high quality genome sequence of Plasmodium coatneyi using continuous long reads from single molecule, real-time sequencing.</title>
        <authorList>
            <person name="Chien J.-T."/>
            <person name="Pakala S.B."/>
            <person name="Geraldo J.A."/>
            <person name="Lapp S.A."/>
            <person name="Barnwell J.W."/>
            <person name="Kissinger J.C."/>
            <person name="Galinski M.R."/>
            <person name="Humphrey J.C."/>
        </authorList>
    </citation>
    <scope>NUCLEOTIDE SEQUENCE [LARGE SCALE GENOMIC DNA]</scope>
    <source>
        <strain evidence="9">Hackeri</strain>
    </source>
</reference>
<dbReference type="GO" id="GO:0005524">
    <property type="term" value="F:ATP binding"/>
    <property type="evidence" value="ECO:0007669"/>
    <property type="project" value="UniProtKB-KW"/>
</dbReference>
<feature type="compositionally biased region" description="Acidic residues" evidence="6">
    <location>
        <begin position="163"/>
        <end position="179"/>
    </location>
</feature>
<dbReference type="KEGG" id="pcot:PCOAH_00023700"/>
<feature type="domain" description="Protein kinase" evidence="7">
    <location>
        <begin position="184"/>
        <end position="590"/>
    </location>
</feature>
<evidence type="ECO:0000259" key="7">
    <source>
        <dbReference type="PROSITE" id="PS50011"/>
    </source>
</evidence>
<organism evidence="8 9">
    <name type="scientific">Plasmodium coatneyi</name>
    <dbReference type="NCBI Taxonomy" id="208452"/>
    <lineage>
        <taxon>Eukaryota</taxon>
        <taxon>Sar</taxon>
        <taxon>Alveolata</taxon>
        <taxon>Apicomplexa</taxon>
        <taxon>Aconoidasida</taxon>
        <taxon>Haemosporida</taxon>
        <taxon>Plasmodiidae</taxon>
        <taxon>Plasmodium</taxon>
    </lineage>
</organism>
<dbReference type="PANTHER" id="PTHR24349">
    <property type="entry name" value="SERINE/THREONINE-PROTEIN KINASE"/>
    <property type="match status" value="1"/>
</dbReference>
<feature type="region of interest" description="Disordered" evidence="6">
    <location>
        <begin position="1"/>
        <end position="42"/>
    </location>
</feature>
<keyword evidence="1" id="KW-0723">Serine/threonine-protein kinase</keyword>
<evidence type="ECO:0000256" key="4">
    <source>
        <dbReference type="ARBA" id="ARBA00022777"/>
    </source>
</evidence>
<dbReference type="PROSITE" id="PS00108">
    <property type="entry name" value="PROTEIN_KINASE_ST"/>
    <property type="match status" value="1"/>
</dbReference>
<dbReference type="Gene3D" id="3.30.200.20">
    <property type="entry name" value="Phosphorylase Kinase, domain 1"/>
    <property type="match status" value="1"/>
</dbReference>
<feature type="region of interest" description="Disordered" evidence="6">
    <location>
        <begin position="89"/>
        <end position="193"/>
    </location>
</feature>
<keyword evidence="4 8" id="KW-0418">Kinase</keyword>
<dbReference type="EMBL" id="CP016247">
    <property type="protein sequence ID" value="ANQ08154.1"/>
    <property type="molecule type" value="Genomic_DNA"/>
</dbReference>
<dbReference type="OrthoDB" id="5794026at2759"/>
<dbReference type="Proteomes" id="UP000092716">
    <property type="component" value="Chromosome 9"/>
</dbReference>
<dbReference type="Pfam" id="PF00069">
    <property type="entry name" value="Pkinase"/>
    <property type="match status" value="2"/>
</dbReference>
<dbReference type="SUPFAM" id="SSF56112">
    <property type="entry name" value="Protein kinase-like (PK-like)"/>
    <property type="match status" value="1"/>
</dbReference>
<keyword evidence="5" id="KW-0067">ATP-binding</keyword>
<evidence type="ECO:0000256" key="6">
    <source>
        <dbReference type="SAM" id="MobiDB-lite"/>
    </source>
</evidence>
<dbReference type="GO" id="GO:0004674">
    <property type="term" value="F:protein serine/threonine kinase activity"/>
    <property type="evidence" value="ECO:0007669"/>
    <property type="project" value="UniProtKB-KW"/>
</dbReference>
<sequence>MESNGTVQEIPEKRKKRKIPNLEGPNFGSANVGANSSAANQPRNRKKIIKLKNSKIEDLFVIRNFLPICEEFLVKHYENIFSNLLRKEDEEENKTNGEGNSLHAITKGEVEQDESEVDGKAVQLKQSGDHNGGGIKQEECVRRKMKRKKRSKSVDHLETGSESVDDLGDIPTVDSEEWSSTDGSAPNRSHSNHARSNLYRKYVRHTKQCLREMDLPFDRAVLLNIVDKKDNTSKIMKIVNKKKVISAFGDTWEFMIEHILSLKEHKNLMKIYDIYDDDKNFYMIMEKLHGKELFNFLVYKKQVKESVCKYIISQILQAVNYLHYHNIIHRDIKPENLMFRNKKRKDKTYEYNYELVLIDFDTCQFVYPPRLGGFPRFYYSPGSTNLRRSASPSSSTTNGIQTDCSKLCKHRDVKKMEQKKGTSTGEIRKRCSKRFCEKSTNGRSTHERSTHERSTHERNGTPNLCHHSGRKEPRTKSSSGKKHMKLVGTYGYIAPEIIKGHNYSILSDMWSIGIIFYILMTGITPLPMCLMVNYKNTKDIILKKEKKGINFSLLSFNSYPLARDLCEKLLQFNPAERMPNSVIASHHPWLRYFNMIGRNVHLCASGREYLSPSQLSQNLLHGVPYVKNKRPRYEDRNCHVILPYHIHEQVYQKKNLPPFLSPSNEQKYYYLINQGVRNYYEVGNDILPHPGLSTSLERFPYLRGGNLRDDTPPAYNEKVIDMAYSVENDVEGKTQPVNYYQDGDSKHPPRISHQFARRHNDGEGEGMAPLRHAQKMTRGDCDDEDNHMEGDEKAESAQRRRPFRRKTGNILTNLKGKVNGATLPQSENANHGGAHPYIPTQQDLCSSDNHPLGGSFDPISVRPDGNNFVDLFEHLVEKKKRKFTMRGKPLDNLPPIENPFPMYYIPNEEPMNRTSEEVDRFPKRKEHTTSMEQKNVEYIRTKNMSEIFSSPPMCIIPQNDPMKMTHIDHGYKRAYDFPPRRHVHLPNGHLAPSHKGGKPNVILLPQPLPPSLLPLVYHHSNEGRNNTLLNDKAHLTNSSEDIVGVISSDRQSNTSYANVVANAYDPCQVTNLYEISNSLNEPQEGHKNGIHSQHDELNTNLAGITTRSKIPQKGTSRKIPQNDTKSKIIQNGTSSKITQNGTRSMFQQNRNMPPIYVNYRRAYKNNIEMVPSMFREN</sequence>
<evidence type="ECO:0000256" key="5">
    <source>
        <dbReference type="ARBA" id="ARBA00022840"/>
    </source>
</evidence>
<dbReference type="InterPro" id="IPR008271">
    <property type="entry name" value="Ser/Thr_kinase_AS"/>
</dbReference>